<gene>
    <name evidence="2" type="ORF">AB2L27_17550</name>
</gene>
<dbReference type="Proteomes" id="UP001565927">
    <property type="component" value="Unassembled WGS sequence"/>
</dbReference>
<evidence type="ECO:0000313" key="3">
    <source>
        <dbReference type="Proteomes" id="UP001565927"/>
    </source>
</evidence>
<dbReference type="PANTHER" id="PTHR35339:SF4">
    <property type="entry name" value="LINALOOL DEHYDRATASE_ISOMERASE DOMAIN-CONTAINING PROTEIN"/>
    <property type="match status" value="1"/>
</dbReference>
<dbReference type="RefSeq" id="WP_370442786.1">
    <property type="nucleotide sequence ID" value="NZ_JBGFTU010000024.1"/>
</dbReference>
<accession>A0ABV4H700</accession>
<keyword evidence="3" id="KW-1185">Reference proteome</keyword>
<sequence>MSLLSQVPEDRVLSPLTGWTRAHWLAVADDLLLAVRPWATPGFARIDLPGEPSAAGWVSDGLEGFARTFLTAAFRVAGAAGEDPHGHLEHYRRGLLAGTRTPGADDAESWPPVRSIHDGGQPMVESASIALALDLTREWLWDSLSDAEKDQVETWLRQSLRHEPAPNNWYLFPLAVASFLTGCGRGDEETARTVERGLELLEGWYRGDGWYSDGDGRMFDHYVGWAMHLYPVLHAHLRSDAALAERFGGRLREFLTVFGRTFDGDGAPLHQGRSLTYRFAAVGAVAGGAVTGATPWSPGVSRSLLSGAVRHFLDRGPTVDGLYVRGWYGPHAASVQPYSGPGSPYWMSKGFVALLAPADHPLWTATEEPVPATGPARTTPVAPPGWLVQNTPDGLVRVHNHGADHHRPGQPTGVDPLYARLAYSTRTGPTTTGNVADNTVLVHRPGFLPGAPAGGEGVRAGFEPVGTGPGWAASRHRPAFAGMDLPQAHVLCVVTAHAAWEVRVFGWEAVPPGTPVSATGWALAAGRPADLSAQVSGSAVRLDGAGLQSRFQAAAGFETGDVVRAPGGTAFGRWALVPRLRGLADRSPAVATAALSAADPGPAPQVTVSDREVTAVFADGIRCRITLPAVTGDVPAVQW</sequence>
<proteinExistence type="predicted"/>
<organism evidence="2 3">
    <name type="scientific">Kineococcus halophytocola</name>
    <dbReference type="NCBI Taxonomy" id="3234027"/>
    <lineage>
        <taxon>Bacteria</taxon>
        <taxon>Bacillati</taxon>
        <taxon>Actinomycetota</taxon>
        <taxon>Actinomycetes</taxon>
        <taxon>Kineosporiales</taxon>
        <taxon>Kineosporiaceae</taxon>
        <taxon>Kineococcus</taxon>
    </lineage>
</organism>
<comment type="caution">
    <text evidence="2">The sequence shown here is derived from an EMBL/GenBank/DDBJ whole genome shotgun (WGS) entry which is preliminary data.</text>
</comment>
<dbReference type="InterPro" id="IPR016624">
    <property type="entry name" value="UCP014753"/>
</dbReference>
<dbReference type="InterPro" id="IPR049349">
    <property type="entry name" value="DUF2264_N"/>
</dbReference>
<dbReference type="Pfam" id="PF10022">
    <property type="entry name" value="DUF2264"/>
    <property type="match status" value="1"/>
</dbReference>
<dbReference type="EMBL" id="JBGFTU010000024">
    <property type="protein sequence ID" value="MEZ0166567.1"/>
    <property type="molecule type" value="Genomic_DNA"/>
</dbReference>
<name>A0ABV4H700_9ACTN</name>
<feature type="domain" description="DUF2264" evidence="1">
    <location>
        <begin position="20"/>
        <end position="369"/>
    </location>
</feature>
<evidence type="ECO:0000259" key="1">
    <source>
        <dbReference type="Pfam" id="PF10022"/>
    </source>
</evidence>
<reference evidence="2 3" key="1">
    <citation type="submission" date="2024-07" db="EMBL/GenBank/DDBJ databases">
        <authorList>
            <person name="Thanompreechachai J."/>
            <person name="Duangmal K."/>
        </authorList>
    </citation>
    <scope>NUCLEOTIDE SEQUENCE [LARGE SCALE GENOMIC DNA]</scope>
    <source>
        <strain evidence="2 3">LSe6-4</strain>
    </source>
</reference>
<protein>
    <submittedName>
        <fullName evidence="2">DUF2264 domain-containing protein</fullName>
    </submittedName>
</protein>
<dbReference type="PANTHER" id="PTHR35339">
    <property type="entry name" value="LINALOOL DEHYDRATASE_ISOMERASE DOMAIN-CONTAINING PROTEIN"/>
    <property type="match status" value="1"/>
</dbReference>
<evidence type="ECO:0000313" key="2">
    <source>
        <dbReference type="EMBL" id="MEZ0166567.1"/>
    </source>
</evidence>